<evidence type="ECO:0000256" key="5">
    <source>
        <dbReference type="ARBA" id="ARBA00023242"/>
    </source>
</evidence>
<keyword evidence="3 6" id="KW-0158">Chromosome</keyword>
<dbReference type="SMART" id="SM00526">
    <property type="entry name" value="H15"/>
    <property type="match status" value="1"/>
</dbReference>
<dbReference type="InterPro" id="IPR005819">
    <property type="entry name" value="H1/H5"/>
</dbReference>
<dbReference type="GO" id="GO:0003690">
    <property type="term" value="F:double-stranded DNA binding"/>
    <property type="evidence" value="ECO:0007669"/>
    <property type="project" value="TreeGrafter"/>
</dbReference>
<evidence type="ECO:0000256" key="6">
    <source>
        <dbReference type="RuleBase" id="RU003894"/>
    </source>
</evidence>
<comment type="subcellular location">
    <subcellularLocation>
        <location evidence="2">Chromosome</location>
    </subcellularLocation>
    <subcellularLocation>
        <location evidence="1 6">Nucleus</location>
    </subcellularLocation>
</comment>
<evidence type="ECO:0000259" key="8">
    <source>
        <dbReference type="PROSITE" id="PS51504"/>
    </source>
</evidence>
<dbReference type="Proteomes" id="UP000663879">
    <property type="component" value="Unassembled WGS sequence"/>
</dbReference>
<dbReference type="InterPro" id="IPR036388">
    <property type="entry name" value="WH-like_DNA-bd_sf"/>
</dbReference>
<accession>A0A813QCI4</accession>
<evidence type="ECO:0000313" key="10">
    <source>
        <dbReference type="Proteomes" id="UP000663879"/>
    </source>
</evidence>
<dbReference type="GO" id="GO:0000786">
    <property type="term" value="C:nucleosome"/>
    <property type="evidence" value="ECO:0007669"/>
    <property type="project" value="InterPro"/>
</dbReference>
<dbReference type="GO" id="GO:0030261">
    <property type="term" value="P:chromosome condensation"/>
    <property type="evidence" value="ECO:0007669"/>
    <property type="project" value="TreeGrafter"/>
</dbReference>
<dbReference type="GO" id="GO:0005634">
    <property type="term" value="C:nucleus"/>
    <property type="evidence" value="ECO:0007669"/>
    <property type="project" value="UniProtKB-SubCell"/>
</dbReference>
<dbReference type="AlphaFoldDB" id="A0A813QCI4"/>
<dbReference type="PRINTS" id="PR00624">
    <property type="entry name" value="HISTONEH5"/>
</dbReference>
<name>A0A813QCI4_9BILA</name>
<evidence type="ECO:0000256" key="1">
    <source>
        <dbReference type="ARBA" id="ARBA00004123"/>
    </source>
</evidence>
<dbReference type="OrthoDB" id="6361449at2759"/>
<dbReference type="InterPro" id="IPR036390">
    <property type="entry name" value="WH_DNA-bd_sf"/>
</dbReference>
<comment type="caution">
    <text evidence="9">The sequence shown here is derived from an EMBL/GenBank/DDBJ whole genome shotgun (WGS) entry which is preliminary data.</text>
</comment>
<evidence type="ECO:0000256" key="3">
    <source>
        <dbReference type="ARBA" id="ARBA00022454"/>
    </source>
</evidence>
<dbReference type="PANTHER" id="PTHR11467:SF36">
    <property type="entry name" value="HISTONE 24-RELATED"/>
    <property type="match status" value="1"/>
</dbReference>
<evidence type="ECO:0000256" key="4">
    <source>
        <dbReference type="ARBA" id="ARBA00023125"/>
    </source>
</evidence>
<feature type="domain" description="H15" evidence="8">
    <location>
        <begin position="25"/>
        <end position="99"/>
    </location>
</feature>
<feature type="region of interest" description="Disordered" evidence="7">
    <location>
        <begin position="154"/>
        <end position="177"/>
    </location>
</feature>
<evidence type="ECO:0000313" key="9">
    <source>
        <dbReference type="EMBL" id="CAF0765746.1"/>
    </source>
</evidence>
<evidence type="ECO:0000256" key="2">
    <source>
        <dbReference type="ARBA" id="ARBA00004286"/>
    </source>
</evidence>
<dbReference type="Pfam" id="PF00538">
    <property type="entry name" value="Linker_histone"/>
    <property type="match status" value="1"/>
</dbReference>
<dbReference type="GO" id="GO:0045910">
    <property type="term" value="P:negative regulation of DNA recombination"/>
    <property type="evidence" value="ECO:0007669"/>
    <property type="project" value="TreeGrafter"/>
</dbReference>
<feature type="compositionally biased region" description="Basic and acidic residues" evidence="7">
    <location>
        <begin position="158"/>
        <end position="168"/>
    </location>
</feature>
<dbReference type="PANTHER" id="PTHR11467">
    <property type="entry name" value="HISTONE H1"/>
    <property type="match status" value="1"/>
</dbReference>
<comment type="similarity">
    <text evidence="6">Belongs to the histone H1/H5 family.</text>
</comment>
<protein>
    <recommendedName>
        <fullName evidence="8">H15 domain-containing protein</fullName>
    </recommendedName>
</protein>
<reference evidence="9" key="1">
    <citation type="submission" date="2021-02" db="EMBL/GenBank/DDBJ databases">
        <authorList>
            <person name="Nowell W R."/>
        </authorList>
    </citation>
    <scope>NUCLEOTIDE SEQUENCE</scope>
    <source>
        <strain evidence="9">Ploen Becks lab</strain>
    </source>
</reference>
<keyword evidence="4 6" id="KW-0238">DNA-binding</keyword>
<dbReference type="PROSITE" id="PS51504">
    <property type="entry name" value="H15"/>
    <property type="match status" value="1"/>
</dbReference>
<keyword evidence="5 6" id="KW-0539">Nucleus</keyword>
<gene>
    <name evidence="9" type="ORF">OXX778_LOCUS4680</name>
</gene>
<dbReference type="CDD" id="cd00073">
    <property type="entry name" value="H15"/>
    <property type="match status" value="1"/>
</dbReference>
<evidence type="ECO:0000256" key="7">
    <source>
        <dbReference type="SAM" id="MobiDB-lite"/>
    </source>
</evidence>
<dbReference type="Gene3D" id="1.10.10.10">
    <property type="entry name" value="Winged helix-like DNA-binding domain superfamily/Winged helix DNA-binding domain"/>
    <property type="match status" value="1"/>
</dbReference>
<dbReference type="SUPFAM" id="SSF46785">
    <property type="entry name" value="Winged helix' DNA-binding domain"/>
    <property type="match status" value="1"/>
</dbReference>
<dbReference type="GO" id="GO:0031492">
    <property type="term" value="F:nucleosomal DNA binding"/>
    <property type="evidence" value="ECO:0007669"/>
    <property type="project" value="TreeGrafter"/>
</dbReference>
<dbReference type="EMBL" id="CAJNOC010000472">
    <property type="protein sequence ID" value="CAF0765746.1"/>
    <property type="molecule type" value="Genomic_DNA"/>
</dbReference>
<dbReference type="GO" id="GO:0030527">
    <property type="term" value="F:structural constituent of chromatin"/>
    <property type="evidence" value="ECO:0007669"/>
    <property type="project" value="InterPro"/>
</dbReference>
<feature type="region of interest" description="Disordered" evidence="7">
    <location>
        <begin position="1"/>
        <end position="25"/>
    </location>
</feature>
<feature type="compositionally biased region" description="Low complexity" evidence="7">
    <location>
        <begin position="1"/>
        <end position="21"/>
    </location>
</feature>
<dbReference type="InterPro" id="IPR005818">
    <property type="entry name" value="Histone_H1/H5_H15"/>
</dbReference>
<organism evidence="9 10">
    <name type="scientific">Brachionus calyciflorus</name>
    <dbReference type="NCBI Taxonomy" id="104777"/>
    <lineage>
        <taxon>Eukaryota</taxon>
        <taxon>Metazoa</taxon>
        <taxon>Spiralia</taxon>
        <taxon>Gnathifera</taxon>
        <taxon>Rotifera</taxon>
        <taxon>Eurotatoria</taxon>
        <taxon>Monogononta</taxon>
        <taxon>Pseudotrocha</taxon>
        <taxon>Ploima</taxon>
        <taxon>Brachionidae</taxon>
        <taxon>Brachionus</taxon>
    </lineage>
</organism>
<dbReference type="FunFam" id="1.10.10.10:FF:000140">
    <property type="entry name" value="Histone H1.0"/>
    <property type="match status" value="1"/>
</dbReference>
<dbReference type="GO" id="GO:0006334">
    <property type="term" value="P:nucleosome assembly"/>
    <property type="evidence" value="ECO:0007669"/>
    <property type="project" value="InterPro"/>
</dbReference>
<keyword evidence="10" id="KW-1185">Reference proteome</keyword>
<sequence length="200" mass="21968">MSQSLTQVKKVVKKTTVQKSSNKPSHPKFIDMIVEALKSLNERSGSSRQALLKFIISKYQLDEKVANVHVKLCLKNGVKNGSLKQLKGVGSNGSFKVGDAIKSKKSDAKKQVVKDASVTKTVEDKPKKNVKKIVRPKAPKANEAESKEIKLSVAKKNVKSESKAKDQATKVSKTQTKTKIVKVVKSTRNVSTKKTVVKKN</sequence>
<proteinExistence type="inferred from homology"/>